<keyword evidence="5" id="KW-0472">Membrane</keyword>
<evidence type="ECO:0000256" key="3">
    <source>
        <dbReference type="ARBA" id="ARBA00022676"/>
    </source>
</evidence>
<dbReference type="RefSeq" id="WP_235703971.1">
    <property type="nucleotide sequence ID" value="NZ_JAKGBZ010000013.1"/>
</dbReference>
<evidence type="ECO:0000313" key="8">
    <source>
        <dbReference type="Proteomes" id="UP001521209"/>
    </source>
</evidence>
<keyword evidence="3" id="KW-0328">Glycosyltransferase</keyword>
<evidence type="ECO:0000256" key="1">
    <source>
        <dbReference type="ARBA" id="ARBA00004236"/>
    </source>
</evidence>
<gene>
    <name evidence="7" type="ORF">L2A60_08575</name>
</gene>
<dbReference type="SUPFAM" id="SSF53448">
    <property type="entry name" value="Nucleotide-diphospho-sugar transferases"/>
    <property type="match status" value="1"/>
</dbReference>
<dbReference type="CDD" id="cd02522">
    <property type="entry name" value="GT_2_like_a"/>
    <property type="match status" value="1"/>
</dbReference>
<name>A0ABS9DVK8_9PROT</name>
<dbReference type="EMBL" id="JAKGBZ010000013">
    <property type="protein sequence ID" value="MCF3946734.1"/>
    <property type="molecule type" value="Genomic_DNA"/>
</dbReference>
<dbReference type="Pfam" id="PF00535">
    <property type="entry name" value="Glycos_transf_2"/>
    <property type="match status" value="1"/>
</dbReference>
<evidence type="ECO:0000313" key="7">
    <source>
        <dbReference type="EMBL" id="MCF3946734.1"/>
    </source>
</evidence>
<comment type="caution">
    <text evidence="7">The sequence shown here is derived from an EMBL/GenBank/DDBJ whole genome shotgun (WGS) entry which is preliminary data.</text>
</comment>
<keyword evidence="8" id="KW-1185">Reference proteome</keyword>
<reference evidence="7 8" key="1">
    <citation type="submission" date="2022-01" db="EMBL/GenBank/DDBJ databases">
        <authorList>
            <person name="Won M."/>
            <person name="Kim S.-J."/>
            <person name="Kwon S.-W."/>
        </authorList>
    </citation>
    <scope>NUCLEOTIDE SEQUENCE [LARGE SCALE GENOMIC DNA]</scope>
    <source>
        <strain evidence="7 8">KCTC 23505</strain>
    </source>
</reference>
<evidence type="ECO:0000256" key="2">
    <source>
        <dbReference type="ARBA" id="ARBA00022475"/>
    </source>
</evidence>
<dbReference type="Gene3D" id="3.90.550.10">
    <property type="entry name" value="Spore Coat Polysaccharide Biosynthesis Protein SpsA, Chain A"/>
    <property type="match status" value="1"/>
</dbReference>
<organism evidence="7 8">
    <name type="scientific">Acidiphilium iwatense</name>
    <dbReference type="NCBI Taxonomy" id="768198"/>
    <lineage>
        <taxon>Bacteria</taxon>
        <taxon>Pseudomonadati</taxon>
        <taxon>Pseudomonadota</taxon>
        <taxon>Alphaproteobacteria</taxon>
        <taxon>Acetobacterales</taxon>
        <taxon>Acidocellaceae</taxon>
        <taxon>Acidiphilium</taxon>
    </lineage>
</organism>
<dbReference type="InterPro" id="IPR001173">
    <property type="entry name" value="Glyco_trans_2-like"/>
</dbReference>
<evidence type="ECO:0000256" key="4">
    <source>
        <dbReference type="ARBA" id="ARBA00022679"/>
    </source>
</evidence>
<accession>A0ABS9DVK8</accession>
<evidence type="ECO:0000259" key="6">
    <source>
        <dbReference type="Pfam" id="PF00535"/>
    </source>
</evidence>
<feature type="domain" description="Glycosyltransferase 2-like" evidence="6">
    <location>
        <begin position="10"/>
        <end position="118"/>
    </location>
</feature>
<sequence length="229" mass="24641">MPGDGGKIAVVIPALNEAEHLPATLASLREGGALIGEIIVADGGSDDATCDIARAAGAVVIAAPRGRGAQIAAGVAASREQWLLILHADTVLAPGWCVGVRRAIASGKCFAYYGRLRFASADPRARIVEKLADWRSRFLGLPYGDQALLIPRALLDLIGGMPFLPLMEDVALARALRRDRLAPMDVIAMTDASAYMRDGWFMRSARNMWRLARFFAGADPEVLAARYRR</sequence>
<keyword evidence="2" id="KW-1003">Cell membrane</keyword>
<dbReference type="InterPro" id="IPR029044">
    <property type="entry name" value="Nucleotide-diphossugar_trans"/>
</dbReference>
<evidence type="ECO:0000256" key="5">
    <source>
        <dbReference type="ARBA" id="ARBA00023136"/>
    </source>
</evidence>
<comment type="subcellular location">
    <subcellularLocation>
        <location evidence="1">Cell membrane</location>
    </subcellularLocation>
</comment>
<dbReference type="Proteomes" id="UP001521209">
    <property type="component" value="Unassembled WGS sequence"/>
</dbReference>
<protein>
    <submittedName>
        <fullName evidence="7">Glycosyltransferase</fullName>
    </submittedName>
</protein>
<proteinExistence type="predicted"/>
<dbReference type="InterPro" id="IPR026461">
    <property type="entry name" value="Trfase_2_rSAM/seldom_assoc"/>
</dbReference>
<dbReference type="PANTHER" id="PTHR43646">
    <property type="entry name" value="GLYCOSYLTRANSFERASE"/>
    <property type="match status" value="1"/>
</dbReference>
<dbReference type="PANTHER" id="PTHR43646:SF2">
    <property type="entry name" value="GLYCOSYLTRANSFERASE 2-LIKE DOMAIN-CONTAINING PROTEIN"/>
    <property type="match status" value="1"/>
</dbReference>
<keyword evidence="4" id="KW-0808">Transferase</keyword>